<keyword evidence="2" id="KW-1185">Reference proteome</keyword>
<reference evidence="1 2" key="1">
    <citation type="submission" date="2018-08" db="EMBL/GenBank/DDBJ databases">
        <title>Sequencing the genomes of 1000 actinobacteria strains.</title>
        <authorList>
            <person name="Klenk H.-P."/>
        </authorList>
    </citation>
    <scope>NUCLEOTIDE SEQUENCE [LARGE SCALE GENOMIC DNA]</scope>
    <source>
        <strain evidence="1 2">DSM 22967</strain>
    </source>
</reference>
<protein>
    <submittedName>
        <fullName evidence="1">Uncharacterized protein</fullName>
    </submittedName>
</protein>
<organism evidence="1 2">
    <name type="scientific">Calidifontibacter indicus</name>
    <dbReference type="NCBI Taxonomy" id="419650"/>
    <lineage>
        <taxon>Bacteria</taxon>
        <taxon>Bacillati</taxon>
        <taxon>Actinomycetota</taxon>
        <taxon>Actinomycetes</taxon>
        <taxon>Micrococcales</taxon>
        <taxon>Dermacoccaceae</taxon>
        <taxon>Calidifontibacter</taxon>
    </lineage>
</organism>
<sequence length="32" mass="3275">MNTALEILLAQLAGDAGVSTPQPIVGWRPPTG</sequence>
<accession>A0A3D9UZ33</accession>
<dbReference type="AlphaFoldDB" id="A0A3D9UZ33"/>
<comment type="caution">
    <text evidence="1">The sequence shown here is derived from an EMBL/GenBank/DDBJ whole genome shotgun (WGS) entry which is preliminary data.</text>
</comment>
<evidence type="ECO:0000313" key="1">
    <source>
        <dbReference type="EMBL" id="REF31865.1"/>
    </source>
</evidence>
<name>A0A3D9UZ33_9MICO</name>
<dbReference type="Proteomes" id="UP000256253">
    <property type="component" value="Unassembled WGS sequence"/>
</dbReference>
<proteinExistence type="predicted"/>
<evidence type="ECO:0000313" key="2">
    <source>
        <dbReference type="Proteomes" id="UP000256253"/>
    </source>
</evidence>
<dbReference type="EMBL" id="QTUA01000001">
    <property type="protein sequence ID" value="REF31865.1"/>
    <property type="molecule type" value="Genomic_DNA"/>
</dbReference>
<gene>
    <name evidence="1" type="ORF">DFJ65_2949</name>
</gene>